<dbReference type="OrthoDB" id="6083617at2759"/>
<keyword evidence="3 6" id="KW-0812">Transmembrane</keyword>
<keyword evidence="5 6" id="KW-0472">Membrane</keyword>
<evidence type="ECO:0000313" key="8">
    <source>
        <dbReference type="Proteomes" id="UP000288216"/>
    </source>
</evidence>
<dbReference type="InterPro" id="IPR007593">
    <property type="entry name" value="CD225/Dispanin_fam"/>
</dbReference>
<dbReference type="PROSITE" id="PS51257">
    <property type="entry name" value="PROKAR_LIPOPROTEIN"/>
    <property type="match status" value="1"/>
</dbReference>
<evidence type="ECO:0000313" key="7">
    <source>
        <dbReference type="EMBL" id="GCB63045.1"/>
    </source>
</evidence>
<dbReference type="STRING" id="75743.A0A401NQA4"/>
<keyword evidence="4 6" id="KW-1133">Transmembrane helix</keyword>
<dbReference type="PANTHER" id="PTHR14948:SF44">
    <property type="entry name" value="PROLINE-RICH TRANSMEMBRANE PROTEIN 1-LIKE"/>
    <property type="match status" value="1"/>
</dbReference>
<dbReference type="EMBL" id="BFAA01000015">
    <property type="protein sequence ID" value="GCB63045.1"/>
    <property type="molecule type" value="Genomic_DNA"/>
</dbReference>
<gene>
    <name evidence="7" type="ORF">scyTo_0000110</name>
</gene>
<evidence type="ECO:0000256" key="1">
    <source>
        <dbReference type="ARBA" id="ARBA00004370"/>
    </source>
</evidence>
<dbReference type="PANTHER" id="PTHR14948">
    <property type="entry name" value="NG5"/>
    <property type="match status" value="1"/>
</dbReference>
<sequence>MPSAETRSYLPWSIFNLTCCFFPLGIAAIIYSCRVQSAIDLGNSERAKRASSIAKNLNIAATVIGIIAIIIIVVIYFTIKK</sequence>
<feature type="transmembrane region" description="Helical" evidence="6">
    <location>
        <begin position="12"/>
        <end position="35"/>
    </location>
</feature>
<comment type="subcellular location">
    <subcellularLocation>
        <location evidence="1">Membrane</location>
    </subcellularLocation>
</comment>
<evidence type="ECO:0000256" key="4">
    <source>
        <dbReference type="ARBA" id="ARBA00022989"/>
    </source>
</evidence>
<dbReference type="GO" id="GO:0016020">
    <property type="term" value="C:membrane"/>
    <property type="evidence" value="ECO:0007669"/>
    <property type="project" value="UniProtKB-SubCell"/>
</dbReference>
<comment type="similarity">
    <text evidence="2">Belongs to the CD225/Dispanin family.</text>
</comment>
<reference evidence="7 8" key="1">
    <citation type="journal article" date="2018" name="Nat. Ecol. Evol.">
        <title>Shark genomes provide insights into elasmobranch evolution and the origin of vertebrates.</title>
        <authorList>
            <person name="Hara Y"/>
            <person name="Yamaguchi K"/>
            <person name="Onimaru K"/>
            <person name="Kadota M"/>
            <person name="Koyanagi M"/>
            <person name="Keeley SD"/>
            <person name="Tatsumi K"/>
            <person name="Tanaka K"/>
            <person name="Motone F"/>
            <person name="Kageyama Y"/>
            <person name="Nozu R"/>
            <person name="Adachi N"/>
            <person name="Nishimura O"/>
            <person name="Nakagawa R"/>
            <person name="Tanegashima C"/>
            <person name="Kiyatake I"/>
            <person name="Matsumoto R"/>
            <person name="Murakumo K"/>
            <person name="Nishida K"/>
            <person name="Terakita A"/>
            <person name="Kuratani S"/>
            <person name="Sato K"/>
            <person name="Hyodo S Kuraku.S."/>
        </authorList>
    </citation>
    <scope>NUCLEOTIDE SEQUENCE [LARGE SCALE GENOMIC DNA]</scope>
</reference>
<feature type="transmembrane region" description="Helical" evidence="6">
    <location>
        <begin position="56"/>
        <end position="79"/>
    </location>
</feature>
<dbReference type="OMA" id="ICNTICC"/>
<proteinExistence type="inferred from homology"/>
<evidence type="ECO:0000256" key="5">
    <source>
        <dbReference type="ARBA" id="ARBA00023136"/>
    </source>
</evidence>
<organism evidence="7 8">
    <name type="scientific">Scyliorhinus torazame</name>
    <name type="common">Cloudy catshark</name>
    <name type="synonym">Catulus torazame</name>
    <dbReference type="NCBI Taxonomy" id="75743"/>
    <lineage>
        <taxon>Eukaryota</taxon>
        <taxon>Metazoa</taxon>
        <taxon>Chordata</taxon>
        <taxon>Craniata</taxon>
        <taxon>Vertebrata</taxon>
        <taxon>Chondrichthyes</taxon>
        <taxon>Elasmobranchii</taxon>
        <taxon>Galeomorphii</taxon>
        <taxon>Galeoidea</taxon>
        <taxon>Carcharhiniformes</taxon>
        <taxon>Scyliorhinidae</taxon>
        <taxon>Scyliorhinus</taxon>
    </lineage>
</organism>
<dbReference type="Pfam" id="PF04505">
    <property type="entry name" value="CD225"/>
    <property type="match status" value="1"/>
</dbReference>
<dbReference type="Proteomes" id="UP000288216">
    <property type="component" value="Unassembled WGS sequence"/>
</dbReference>
<dbReference type="AlphaFoldDB" id="A0A401NQA4"/>
<dbReference type="InterPro" id="IPR051423">
    <property type="entry name" value="CD225/Dispanin"/>
</dbReference>
<keyword evidence="8" id="KW-1185">Reference proteome</keyword>
<accession>A0A401NQA4</accession>
<evidence type="ECO:0000256" key="6">
    <source>
        <dbReference type="SAM" id="Phobius"/>
    </source>
</evidence>
<evidence type="ECO:0000256" key="2">
    <source>
        <dbReference type="ARBA" id="ARBA00006843"/>
    </source>
</evidence>
<comment type="caution">
    <text evidence="7">The sequence shown here is derived from an EMBL/GenBank/DDBJ whole genome shotgun (WGS) entry which is preliminary data.</text>
</comment>
<name>A0A401NQA4_SCYTO</name>
<evidence type="ECO:0000256" key="3">
    <source>
        <dbReference type="ARBA" id="ARBA00022692"/>
    </source>
</evidence>
<protein>
    <submittedName>
        <fullName evidence="7">Uncharacterized protein</fullName>
    </submittedName>
</protein>